<dbReference type="Proteomes" id="UP000252139">
    <property type="component" value="Unassembled WGS sequence"/>
</dbReference>
<dbReference type="PANTHER" id="PTHR12126">
    <property type="entry name" value="NADH-UBIQUINONE OXIDOREDUCTASE 39 KDA SUBUNIT-RELATED"/>
    <property type="match status" value="1"/>
</dbReference>
<dbReference type="InterPro" id="IPR051207">
    <property type="entry name" value="ComplexI_NDUFA9_subunit"/>
</dbReference>
<dbReference type="InterPro" id="IPR036291">
    <property type="entry name" value="NAD(P)-bd_dom_sf"/>
</dbReference>
<dbReference type="OrthoDB" id="276721at2759"/>
<dbReference type="GO" id="GO:0044877">
    <property type="term" value="F:protein-containing complex binding"/>
    <property type="evidence" value="ECO:0007669"/>
    <property type="project" value="TreeGrafter"/>
</dbReference>
<reference evidence="2 3" key="1">
    <citation type="journal article" date="2018" name="G3 (Bethesda)">
        <title>Phylogenetic and Phylogenomic Definition of Rhizopus Species.</title>
        <authorList>
            <person name="Gryganskyi A.P."/>
            <person name="Golan J."/>
            <person name="Dolatabadi S."/>
            <person name="Mondo S."/>
            <person name="Robb S."/>
            <person name="Idnurm A."/>
            <person name="Muszewska A."/>
            <person name="Steczkiewicz K."/>
            <person name="Masonjones S."/>
            <person name="Liao H.L."/>
            <person name="Gajdeczka M.T."/>
            <person name="Anike F."/>
            <person name="Vuek A."/>
            <person name="Anishchenko I.M."/>
            <person name="Voigt K."/>
            <person name="de Hoog G.S."/>
            <person name="Smith M.E."/>
            <person name="Heitman J."/>
            <person name="Vilgalys R."/>
            <person name="Stajich J.E."/>
        </authorList>
    </citation>
    <scope>NUCLEOTIDE SEQUENCE [LARGE SCALE GENOMIC DNA]</scope>
    <source>
        <strain evidence="2 3">CBS 357.93</strain>
    </source>
</reference>
<dbReference type="SUPFAM" id="SSF51735">
    <property type="entry name" value="NAD(P)-binding Rossmann-fold domains"/>
    <property type="match status" value="1"/>
</dbReference>
<proteinExistence type="predicted"/>
<dbReference type="STRING" id="86630.A0A367JYW4"/>
<dbReference type="InterPro" id="IPR001509">
    <property type="entry name" value="Epimerase_deHydtase"/>
</dbReference>
<gene>
    <name evidence="2" type="ORF">CU097_013800</name>
</gene>
<dbReference type="PANTHER" id="PTHR12126:SF16">
    <property type="entry name" value="MIOREX COMPLEX COMPONENT 2"/>
    <property type="match status" value="1"/>
</dbReference>
<feature type="domain" description="NAD-dependent epimerase/dehydratase" evidence="1">
    <location>
        <begin position="7"/>
        <end position="82"/>
    </location>
</feature>
<sequence>MSIARKVLVVGGTGFLGLDVCKLAVQKGWETVSLSRKGEPASFQQRGRPAWAEKVQWASGNSLEPESYKEVLSGVTDVVHSVGILLENDYKGIAQAKSLCEVAGKLPGLLLNDKGNPLDPKLEHKVRPTYEMMNRDTAITVANQVKKLPSIKSFVFISASQVMPFIDPRYYTTKREAESYLFKIDKFKTVVLRPGLMYNSNRPTVAPLIGALKLANAITSPFKKEIGSLPGGKSITTAPLNTEQVARAIIASIELEEHGIFDVDGIQQLSNKCI</sequence>
<dbReference type="GO" id="GO:0005739">
    <property type="term" value="C:mitochondrion"/>
    <property type="evidence" value="ECO:0007669"/>
    <property type="project" value="TreeGrafter"/>
</dbReference>
<accession>A0A367JYW4</accession>
<dbReference type="EMBL" id="PJQL01000503">
    <property type="protein sequence ID" value="RCH95085.1"/>
    <property type="molecule type" value="Genomic_DNA"/>
</dbReference>
<dbReference type="Gene3D" id="3.40.50.720">
    <property type="entry name" value="NAD(P)-binding Rossmann-like Domain"/>
    <property type="match status" value="1"/>
</dbReference>
<evidence type="ECO:0000259" key="1">
    <source>
        <dbReference type="Pfam" id="PF01370"/>
    </source>
</evidence>
<dbReference type="AlphaFoldDB" id="A0A367JYW4"/>
<evidence type="ECO:0000313" key="2">
    <source>
        <dbReference type="EMBL" id="RCH95085.1"/>
    </source>
</evidence>
<evidence type="ECO:0000313" key="3">
    <source>
        <dbReference type="Proteomes" id="UP000252139"/>
    </source>
</evidence>
<dbReference type="Pfam" id="PF01370">
    <property type="entry name" value="Epimerase"/>
    <property type="match status" value="1"/>
</dbReference>
<keyword evidence="3" id="KW-1185">Reference proteome</keyword>
<name>A0A367JYW4_RHIAZ</name>
<organism evidence="2 3">
    <name type="scientific">Rhizopus azygosporus</name>
    <name type="common">Rhizopus microsporus var. azygosporus</name>
    <dbReference type="NCBI Taxonomy" id="86630"/>
    <lineage>
        <taxon>Eukaryota</taxon>
        <taxon>Fungi</taxon>
        <taxon>Fungi incertae sedis</taxon>
        <taxon>Mucoromycota</taxon>
        <taxon>Mucoromycotina</taxon>
        <taxon>Mucoromycetes</taxon>
        <taxon>Mucorales</taxon>
        <taxon>Mucorineae</taxon>
        <taxon>Rhizopodaceae</taxon>
        <taxon>Rhizopus</taxon>
    </lineage>
</organism>
<comment type="caution">
    <text evidence="2">The sequence shown here is derived from an EMBL/GenBank/DDBJ whole genome shotgun (WGS) entry which is preliminary data.</text>
</comment>
<protein>
    <recommendedName>
        <fullName evidence="1">NAD-dependent epimerase/dehydratase domain-containing protein</fullName>
    </recommendedName>
</protein>